<dbReference type="Proteomes" id="UP000290037">
    <property type="component" value="Unassembled WGS sequence"/>
</dbReference>
<sequence>MPQNNNQDIDVFDLFRGLKSQMKKLLIFGYRFVKFLLRNSLILVALIVLGAALGYGLSKLFNPLKTAEILVAPNVQSTSYLYGKIETLDRSISENEADFTGYFSAEKLKKIEIEPVEDITSVLKNLQAFPVDIVPRISESYDDESSFFEKPLYAPAYDLHKIVVVATDTIRAQGILDYLEANTFLQNKRKAAYKSIETEIQANRFSINQLDSILTVVPSAVAQDHRNLALLNSAENNEVSAIINSKTKLLERNAELVQQLESLDAVFKVYGVSNWVDKTSLRSFLMYIIPLILVLIFIFYHLALRIHNRLKDQH</sequence>
<dbReference type="EMBL" id="QOVN01000001">
    <property type="protein sequence ID" value="RXG31085.1"/>
    <property type="molecule type" value="Genomic_DNA"/>
</dbReference>
<reference evidence="3" key="1">
    <citation type="submission" date="2016-11" db="EMBL/GenBank/DDBJ databases">
        <authorList>
            <person name="Jaros S."/>
            <person name="Januszkiewicz K."/>
            <person name="Wedrychowicz H."/>
        </authorList>
    </citation>
    <scope>NUCLEOTIDE SEQUENCE [LARGE SCALE GENOMIC DNA]</scope>
    <source>
        <strain evidence="3">DSM 19859</strain>
    </source>
</reference>
<reference evidence="2 5" key="3">
    <citation type="submission" date="2018-07" db="EMBL/GenBank/DDBJ databases">
        <title>Leeuwenhoekiella genomics.</title>
        <authorList>
            <person name="Tahon G."/>
            <person name="Willems A."/>
        </authorList>
    </citation>
    <scope>NUCLEOTIDE SEQUENCE [LARGE SCALE GENOMIC DNA]</scope>
    <source>
        <strain evidence="2 5">LMG 24856</strain>
    </source>
</reference>
<keyword evidence="1" id="KW-1133">Transmembrane helix</keyword>
<dbReference type="RefSeq" id="WP_072980901.1">
    <property type="nucleotide sequence ID" value="NZ_FQXT01000002.1"/>
</dbReference>
<dbReference type="Proteomes" id="UP000184240">
    <property type="component" value="Unassembled WGS sequence"/>
</dbReference>
<protein>
    <recommendedName>
        <fullName evidence="6">Chain length determinant protein</fullName>
    </recommendedName>
</protein>
<dbReference type="EMBL" id="FQXT01000002">
    <property type="protein sequence ID" value="SHH79221.1"/>
    <property type="molecule type" value="Genomic_DNA"/>
</dbReference>
<evidence type="ECO:0008006" key="6">
    <source>
        <dbReference type="Google" id="ProtNLM"/>
    </source>
</evidence>
<evidence type="ECO:0000256" key="1">
    <source>
        <dbReference type="SAM" id="Phobius"/>
    </source>
</evidence>
<evidence type="ECO:0000313" key="5">
    <source>
        <dbReference type="Proteomes" id="UP000290037"/>
    </source>
</evidence>
<feature type="transmembrane region" description="Helical" evidence="1">
    <location>
        <begin position="284"/>
        <end position="304"/>
    </location>
</feature>
<keyword evidence="1" id="KW-0472">Membrane</keyword>
<name>A0A1M5VVH5_9FLAO</name>
<evidence type="ECO:0000313" key="4">
    <source>
        <dbReference type="Proteomes" id="UP000184240"/>
    </source>
</evidence>
<accession>A0A1M5VVH5</accession>
<dbReference type="AlphaFoldDB" id="A0A1M5VVH5"/>
<gene>
    <name evidence="2" type="ORF">DSM01_221</name>
    <name evidence="3" type="ORF">SAMN04487999_0928</name>
</gene>
<reference evidence="4" key="2">
    <citation type="submission" date="2016-11" db="EMBL/GenBank/DDBJ databases">
        <authorList>
            <person name="Varghese N."/>
            <person name="Submissions S."/>
        </authorList>
    </citation>
    <scope>NUCLEOTIDE SEQUENCE [LARGE SCALE GENOMIC DNA]</scope>
    <source>
        <strain evidence="4">DSM 19859</strain>
    </source>
</reference>
<dbReference type="OrthoDB" id="1452530at2"/>
<evidence type="ECO:0000313" key="3">
    <source>
        <dbReference type="EMBL" id="SHH79221.1"/>
    </source>
</evidence>
<evidence type="ECO:0000313" key="2">
    <source>
        <dbReference type="EMBL" id="RXG31085.1"/>
    </source>
</evidence>
<organism evidence="3 4">
    <name type="scientific">Leeuwenhoekiella palythoae</name>
    <dbReference type="NCBI Taxonomy" id="573501"/>
    <lineage>
        <taxon>Bacteria</taxon>
        <taxon>Pseudomonadati</taxon>
        <taxon>Bacteroidota</taxon>
        <taxon>Flavobacteriia</taxon>
        <taxon>Flavobacteriales</taxon>
        <taxon>Flavobacteriaceae</taxon>
        <taxon>Leeuwenhoekiella</taxon>
    </lineage>
</organism>
<feature type="transmembrane region" description="Helical" evidence="1">
    <location>
        <begin position="35"/>
        <end position="57"/>
    </location>
</feature>
<keyword evidence="1" id="KW-0812">Transmembrane</keyword>
<dbReference type="STRING" id="573501.SAMN04487999_0928"/>
<proteinExistence type="predicted"/>
<keyword evidence="5" id="KW-1185">Reference proteome</keyword>